<evidence type="ECO:0000313" key="1">
    <source>
        <dbReference type="EMBL" id="MFC7319274.1"/>
    </source>
</evidence>
<dbReference type="Proteomes" id="UP001596494">
    <property type="component" value="Unassembled WGS sequence"/>
</dbReference>
<name>A0ABW2JZG0_9BACI</name>
<proteinExistence type="predicted"/>
<protein>
    <submittedName>
        <fullName evidence="1">Uncharacterized protein</fullName>
    </submittedName>
</protein>
<dbReference type="EMBL" id="JBHTBY010000001">
    <property type="protein sequence ID" value="MFC7319274.1"/>
    <property type="molecule type" value="Genomic_DNA"/>
</dbReference>
<organism evidence="1 2">
    <name type="scientific">Halobacillus campisalis</name>
    <dbReference type="NCBI Taxonomy" id="435909"/>
    <lineage>
        <taxon>Bacteria</taxon>
        <taxon>Bacillati</taxon>
        <taxon>Bacillota</taxon>
        <taxon>Bacilli</taxon>
        <taxon>Bacillales</taxon>
        <taxon>Bacillaceae</taxon>
        <taxon>Halobacillus</taxon>
    </lineage>
</organism>
<comment type="caution">
    <text evidence="1">The sequence shown here is derived from an EMBL/GenBank/DDBJ whole genome shotgun (WGS) entry which is preliminary data.</text>
</comment>
<accession>A0ABW2JZG0</accession>
<sequence length="61" mass="7353">MDYILKHTELEDDGHRSIHILDVKKEQALIYYPEEISHVDHQLKEFLFTKLKDINEGHYDT</sequence>
<keyword evidence="2" id="KW-1185">Reference proteome</keyword>
<dbReference type="RefSeq" id="WP_289216045.1">
    <property type="nucleotide sequence ID" value="NZ_JAPVRC010000005.1"/>
</dbReference>
<gene>
    <name evidence="1" type="ORF">ACFQMN_00070</name>
</gene>
<reference evidence="2" key="1">
    <citation type="journal article" date="2019" name="Int. J. Syst. Evol. Microbiol.">
        <title>The Global Catalogue of Microorganisms (GCM) 10K type strain sequencing project: providing services to taxonomists for standard genome sequencing and annotation.</title>
        <authorList>
            <consortium name="The Broad Institute Genomics Platform"/>
            <consortium name="The Broad Institute Genome Sequencing Center for Infectious Disease"/>
            <person name="Wu L."/>
            <person name="Ma J."/>
        </authorList>
    </citation>
    <scope>NUCLEOTIDE SEQUENCE [LARGE SCALE GENOMIC DNA]</scope>
    <source>
        <strain evidence="2">CCUG 73951</strain>
    </source>
</reference>
<evidence type="ECO:0000313" key="2">
    <source>
        <dbReference type="Proteomes" id="UP001596494"/>
    </source>
</evidence>